<dbReference type="AlphaFoldDB" id="A0A5E8CKL6"/>
<name>A0A5E8CKL6_9ZZZZ</name>
<dbReference type="EMBL" id="CABVLZ010000004">
    <property type="protein sequence ID" value="VVU95254.1"/>
    <property type="molecule type" value="Genomic_DNA"/>
</dbReference>
<sequence length="180" mass="20615">MKQFINNNNNCKINYVFTETNVNSNNQSLESCPKISYNDLTDFFPKDTYNNLRFTRHNKISEDHQIKVNHSIKHPAMAVVYVNWEGHDGTNKVSSFYKFIVDGQGIGRVLHNNSRGSVSMGLITKFNHMEMEVEYMAFSASLGLEISITETYTKTDDGIRINISFNHPEHSDKSEKGLIN</sequence>
<gene>
    <name evidence="1" type="ORF">CPAV1605_979</name>
</gene>
<proteinExistence type="predicted"/>
<organism evidence="1">
    <name type="scientific">seawater metagenome</name>
    <dbReference type="NCBI Taxonomy" id="1561972"/>
    <lineage>
        <taxon>unclassified sequences</taxon>
        <taxon>metagenomes</taxon>
        <taxon>ecological metagenomes</taxon>
    </lineage>
</organism>
<protein>
    <submittedName>
        <fullName evidence="1">Uncharacterized protein</fullName>
    </submittedName>
</protein>
<accession>A0A5E8CKL6</accession>
<evidence type="ECO:0000313" key="1">
    <source>
        <dbReference type="EMBL" id="VVU95254.1"/>
    </source>
</evidence>
<reference evidence="1" key="1">
    <citation type="submission" date="2019-09" db="EMBL/GenBank/DDBJ databases">
        <authorList>
            <person name="Needham M D."/>
        </authorList>
    </citation>
    <scope>NUCLEOTIDE SEQUENCE</scope>
</reference>